<keyword evidence="12" id="KW-1185">Reference proteome</keyword>
<evidence type="ECO:0000256" key="6">
    <source>
        <dbReference type="ARBA" id="ARBA00023180"/>
    </source>
</evidence>
<keyword evidence="7" id="KW-0456">Lyase</keyword>
<dbReference type="Pfam" id="PF00194">
    <property type="entry name" value="Carb_anhydrase"/>
    <property type="match status" value="1"/>
</dbReference>
<dbReference type="InterPro" id="IPR041891">
    <property type="entry name" value="Alpha_CA_prokaryot-like"/>
</dbReference>
<keyword evidence="6" id="KW-0325">Glycoprotein</keyword>
<dbReference type="GO" id="GO:0006730">
    <property type="term" value="P:one-carbon metabolic process"/>
    <property type="evidence" value="ECO:0007669"/>
    <property type="project" value="TreeGrafter"/>
</dbReference>
<evidence type="ECO:0000313" key="11">
    <source>
        <dbReference type="EMBL" id="PWA63851.1"/>
    </source>
</evidence>
<dbReference type="EC" id="4.2.1.1" evidence="2"/>
<dbReference type="FunFam" id="3.10.200.10:FF:000007">
    <property type="entry name" value="Alpha carbonic anhydrase 3"/>
    <property type="match status" value="1"/>
</dbReference>
<name>A0A2U1MRF4_ARTAN</name>
<feature type="chain" id="PRO_5015545995" description="carbonic anhydrase" evidence="9">
    <location>
        <begin position="26"/>
        <end position="273"/>
    </location>
</feature>
<keyword evidence="3" id="KW-0479">Metal-binding</keyword>
<evidence type="ECO:0000256" key="8">
    <source>
        <dbReference type="ARBA" id="ARBA00048348"/>
    </source>
</evidence>
<evidence type="ECO:0000256" key="1">
    <source>
        <dbReference type="ARBA" id="ARBA00001947"/>
    </source>
</evidence>
<proteinExistence type="predicted"/>
<dbReference type="Proteomes" id="UP000245207">
    <property type="component" value="Unassembled WGS sequence"/>
</dbReference>
<dbReference type="SMART" id="SM01057">
    <property type="entry name" value="Carb_anhydrase"/>
    <property type="match status" value="1"/>
</dbReference>
<dbReference type="InterPro" id="IPR036398">
    <property type="entry name" value="CA_dom_sf"/>
</dbReference>
<evidence type="ECO:0000256" key="4">
    <source>
        <dbReference type="ARBA" id="ARBA00022729"/>
    </source>
</evidence>
<reference evidence="11 12" key="1">
    <citation type="journal article" date="2018" name="Mol. Plant">
        <title>The genome of Artemisia annua provides insight into the evolution of Asteraceae family and artemisinin biosynthesis.</title>
        <authorList>
            <person name="Shen Q."/>
            <person name="Zhang L."/>
            <person name="Liao Z."/>
            <person name="Wang S."/>
            <person name="Yan T."/>
            <person name="Shi P."/>
            <person name="Liu M."/>
            <person name="Fu X."/>
            <person name="Pan Q."/>
            <person name="Wang Y."/>
            <person name="Lv Z."/>
            <person name="Lu X."/>
            <person name="Zhang F."/>
            <person name="Jiang W."/>
            <person name="Ma Y."/>
            <person name="Chen M."/>
            <person name="Hao X."/>
            <person name="Li L."/>
            <person name="Tang Y."/>
            <person name="Lv G."/>
            <person name="Zhou Y."/>
            <person name="Sun X."/>
            <person name="Brodelius P.E."/>
            <person name="Rose J.K.C."/>
            <person name="Tang K."/>
        </authorList>
    </citation>
    <scope>NUCLEOTIDE SEQUENCE [LARGE SCALE GENOMIC DNA]</scope>
    <source>
        <strain evidence="12">cv. Huhao1</strain>
        <tissue evidence="11">Leaf</tissue>
    </source>
</reference>
<protein>
    <recommendedName>
        <fullName evidence="2">carbonic anhydrase</fullName>
        <ecNumber evidence="2">4.2.1.1</ecNumber>
    </recommendedName>
</protein>
<dbReference type="InterPro" id="IPR001148">
    <property type="entry name" value="CA_dom"/>
</dbReference>
<evidence type="ECO:0000313" key="12">
    <source>
        <dbReference type="Proteomes" id="UP000245207"/>
    </source>
</evidence>
<dbReference type="PANTHER" id="PTHR18952:SF208">
    <property type="entry name" value="CARBONIC ANHYDRASE XA-RELATED"/>
    <property type="match status" value="1"/>
</dbReference>
<dbReference type="STRING" id="35608.A0A2U1MRF4"/>
<feature type="domain" description="Alpha-carbonic anhydrase" evidence="10">
    <location>
        <begin position="32"/>
        <end position="266"/>
    </location>
</feature>
<evidence type="ECO:0000256" key="3">
    <source>
        <dbReference type="ARBA" id="ARBA00022723"/>
    </source>
</evidence>
<evidence type="ECO:0000256" key="9">
    <source>
        <dbReference type="SAM" id="SignalP"/>
    </source>
</evidence>
<dbReference type="OrthoDB" id="429145at2759"/>
<feature type="signal peptide" evidence="9">
    <location>
        <begin position="1"/>
        <end position="25"/>
    </location>
</feature>
<comment type="caution">
    <text evidence="11">The sequence shown here is derived from an EMBL/GenBank/DDBJ whole genome shotgun (WGS) entry which is preliminary data.</text>
</comment>
<comment type="cofactor">
    <cofactor evidence="1">
        <name>Zn(2+)</name>
        <dbReference type="ChEBI" id="CHEBI:29105"/>
    </cofactor>
</comment>
<dbReference type="Gene3D" id="3.10.200.10">
    <property type="entry name" value="Alpha carbonic anhydrase"/>
    <property type="match status" value="1"/>
</dbReference>
<dbReference type="CDD" id="cd03124">
    <property type="entry name" value="alpha_CA_prokaryotic_like"/>
    <property type="match status" value="1"/>
</dbReference>
<accession>A0A2U1MRF4</accession>
<dbReference type="PROSITE" id="PS51144">
    <property type="entry name" value="ALPHA_CA_2"/>
    <property type="match status" value="1"/>
</dbReference>
<evidence type="ECO:0000256" key="2">
    <source>
        <dbReference type="ARBA" id="ARBA00012925"/>
    </source>
</evidence>
<keyword evidence="5" id="KW-0862">Zinc</keyword>
<dbReference type="InterPro" id="IPR023561">
    <property type="entry name" value="Carbonic_anhydrase_a-class"/>
</dbReference>
<evidence type="ECO:0000256" key="7">
    <source>
        <dbReference type="ARBA" id="ARBA00023239"/>
    </source>
</evidence>
<organism evidence="11 12">
    <name type="scientific">Artemisia annua</name>
    <name type="common">Sweet wormwood</name>
    <dbReference type="NCBI Taxonomy" id="35608"/>
    <lineage>
        <taxon>Eukaryota</taxon>
        <taxon>Viridiplantae</taxon>
        <taxon>Streptophyta</taxon>
        <taxon>Embryophyta</taxon>
        <taxon>Tracheophyta</taxon>
        <taxon>Spermatophyta</taxon>
        <taxon>Magnoliopsida</taxon>
        <taxon>eudicotyledons</taxon>
        <taxon>Gunneridae</taxon>
        <taxon>Pentapetalae</taxon>
        <taxon>asterids</taxon>
        <taxon>campanulids</taxon>
        <taxon>Asterales</taxon>
        <taxon>Asteraceae</taxon>
        <taxon>Asteroideae</taxon>
        <taxon>Anthemideae</taxon>
        <taxon>Artemisiinae</taxon>
        <taxon>Artemisia</taxon>
    </lineage>
</organism>
<dbReference type="AlphaFoldDB" id="A0A2U1MRF4"/>
<evidence type="ECO:0000259" key="10">
    <source>
        <dbReference type="PROSITE" id="PS51144"/>
    </source>
</evidence>
<dbReference type="GO" id="GO:0004089">
    <property type="term" value="F:carbonate dehydratase activity"/>
    <property type="evidence" value="ECO:0007669"/>
    <property type="project" value="UniProtKB-EC"/>
</dbReference>
<gene>
    <name evidence="11" type="ORF">CTI12_AA350330</name>
</gene>
<dbReference type="EMBL" id="PKPP01004546">
    <property type="protein sequence ID" value="PWA63851.1"/>
    <property type="molecule type" value="Genomic_DNA"/>
</dbReference>
<dbReference type="SUPFAM" id="SSF51069">
    <property type="entry name" value="Carbonic anhydrase"/>
    <property type="match status" value="1"/>
</dbReference>
<comment type="catalytic activity">
    <reaction evidence="8">
        <text>hydrogencarbonate + H(+) = CO2 + H2O</text>
        <dbReference type="Rhea" id="RHEA:10748"/>
        <dbReference type="ChEBI" id="CHEBI:15377"/>
        <dbReference type="ChEBI" id="CHEBI:15378"/>
        <dbReference type="ChEBI" id="CHEBI:16526"/>
        <dbReference type="ChEBI" id="CHEBI:17544"/>
        <dbReference type="EC" id="4.2.1.1"/>
    </reaction>
</comment>
<dbReference type="GO" id="GO:0008270">
    <property type="term" value="F:zinc ion binding"/>
    <property type="evidence" value="ECO:0007669"/>
    <property type="project" value="InterPro"/>
</dbReference>
<evidence type="ECO:0000256" key="5">
    <source>
        <dbReference type="ARBA" id="ARBA00022833"/>
    </source>
</evidence>
<dbReference type="PANTHER" id="PTHR18952">
    <property type="entry name" value="CARBONIC ANHYDRASE"/>
    <property type="match status" value="1"/>
</dbReference>
<keyword evidence="4 9" id="KW-0732">Signal</keyword>
<sequence length="273" mass="31363">MNNKSLFSSIFIALFIIFCVPLALSQEVDDEHEFTYDVNSPNGPDHWGEIHPEWSMCNQGDMQSPIDLTHKRVQTTSKLGRLERDYKPSNATLINRGHDMMLRWIGGAGHIHINGTEYQLNQLHWHTPTEHTINGRRFNLELHLVHQSADKKIAVVGILYKIGRPDSLLSMMEPYLRAVASTRGVETSVGIIDPRQIKIGSRKYYRYIGSLTTPPCDQNVTWTIVKKVRTVSREQLRVIREAVHDEAEANARPVQALNDRWLKLYRPDDDETN</sequence>